<comment type="caution">
    <text evidence="1">The sequence shown here is derived from an EMBL/GenBank/DDBJ whole genome shotgun (WGS) entry which is preliminary data.</text>
</comment>
<gene>
    <name evidence="1" type="ORF">J4215_02205</name>
</gene>
<organism evidence="1 2">
    <name type="scientific">Candidatus Iainarchaeum sp</name>
    <dbReference type="NCBI Taxonomy" id="3101447"/>
    <lineage>
        <taxon>Archaea</taxon>
        <taxon>Candidatus Iainarchaeota</taxon>
        <taxon>Candidatus Iainarchaeia</taxon>
        <taxon>Candidatus Iainarchaeales</taxon>
        <taxon>Candidatus Iainarchaeaceae</taxon>
        <taxon>Candidatus Iainarchaeum</taxon>
    </lineage>
</organism>
<evidence type="ECO:0000313" key="2">
    <source>
        <dbReference type="Proteomes" id="UP000675968"/>
    </source>
</evidence>
<sequence length="78" mass="9129">MSQELEIVKGFKSKFLDFVPPEKKERIEKEFGKVVAGIPPTELEKISKYILLYKNRVTDSEQIYFSKKSADLLKPFFL</sequence>
<name>A0A8T4L682_9ARCH</name>
<accession>A0A8T4L682</accession>
<dbReference type="AlphaFoldDB" id="A0A8T4L682"/>
<dbReference type="Proteomes" id="UP000675968">
    <property type="component" value="Unassembled WGS sequence"/>
</dbReference>
<reference evidence="1" key="1">
    <citation type="submission" date="2021-03" db="EMBL/GenBank/DDBJ databases">
        <authorList>
            <person name="Jaffe A."/>
        </authorList>
    </citation>
    <scope>NUCLEOTIDE SEQUENCE</scope>
    <source>
        <strain evidence="1">RIFCSPLOWO2_01_FULL_AR10_48_17</strain>
    </source>
</reference>
<proteinExistence type="predicted"/>
<reference evidence="1" key="2">
    <citation type="submission" date="2021-05" db="EMBL/GenBank/DDBJ databases">
        <title>Protein family content uncovers lineage relationships and bacterial pathway maintenance mechanisms in DPANN archaea.</title>
        <authorList>
            <person name="Castelle C.J."/>
            <person name="Meheust R."/>
            <person name="Jaffe A.L."/>
            <person name="Seitz K."/>
            <person name="Gong X."/>
            <person name="Baker B.J."/>
            <person name="Banfield J.F."/>
        </authorList>
    </citation>
    <scope>NUCLEOTIDE SEQUENCE</scope>
    <source>
        <strain evidence="1">RIFCSPLOWO2_01_FULL_AR10_48_17</strain>
    </source>
</reference>
<protein>
    <submittedName>
        <fullName evidence="1">Uncharacterized protein</fullName>
    </submittedName>
</protein>
<evidence type="ECO:0000313" key="1">
    <source>
        <dbReference type="EMBL" id="MBS3061372.1"/>
    </source>
</evidence>
<dbReference type="EMBL" id="JAGVWC010000009">
    <property type="protein sequence ID" value="MBS3061372.1"/>
    <property type="molecule type" value="Genomic_DNA"/>
</dbReference>